<dbReference type="Proteomes" id="UP001476798">
    <property type="component" value="Unassembled WGS sequence"/>
</dbReference>
<keyword evidence="2" id="KW-1185">Reference proteome</keyword>
<name>A0ABV0PK04_9TELE</name>
<proteinExistence type="predicted"/>
<evidence type="ECO:0008006" key="3">
    <source>
        <dbReference type="Google" id="ProtNLM"/>
    </source>
</evidence>
<evidence type="ECO:0000313" key="2">
    <source>
        <dbReference type="Proteomes" id="UP001476798"/>
    </source>
</evidence>
<reference evidence="1 2" key="1">
    <citation type="submission" date="2021-06" db="EMBL/GenBank/DDBJ databases">
        <authorList>
            <person name="Palmer J.M."/>
        </authorList>
    </citation>
    <scope>NUCLEOTIDE SEQUENCE [LARGE SCALE GENOMIC DNA]</scope>
    <source>
        <strain evidence="1 2">GA_2019</strain>
        <tissue evidence="1">Muscle</tissue>
    </source>
</reference>
<comment type="caution">
    <text evidence="1">The sequence shown here is derived from an EMBL/GenBank/DDBJ whole genome shotgun (WGS) entry which is preliminary data.</text>
</comment>
<sequence>MLLILCAYMLSAEGQFFPAFFFPYHLKQFANIFSEAVSAPFGQIFVAASLQSTKEMSNMLAERSCILFFMTCITCMHVELCQTPAALLHLQQKQLNFIV</sequence>
<protein>
    <recommendedName>
        <fullName evidence="3">Secreted protein</fullName>
    </recommendedName>
</protein>
<gene>
    <name evidence="1" type="ORF">GOODEAATRI_001777</name>
</gene>
<accession>A0ABV0PK04</accession>
<organism evidence="1 2">
    <name type="scientific">Goodea atripinnis</name>
    <dbReference type="NCBI Taxonomy" id="208336"/>
    <lineage>
        <taxon>Eukaryota</taxon>
        <taxon>Metazoa</taxon>
        <taxon>Chordata</taxon>
        <taxon>Craniata</taxon>
        <taxon>Vertebrata</taxon>
        <taxon>Euteleostomi</taxon>
        <taxon>Actinopterygii</taxon>
        <taxon>Neopterygii</taxon>
        <taxon>Teleostei</taxon>
        <taxon>Neoteleostei</taxon>
        <taxon>Acanthomorphata</taxon>
        <taxon>Ovalentaria</taxon>
        <taxon>Atherinomorphae</taxon>
        <taxon>Cyprinodontiformes</taxon>
        <taxon>Goodeidae</taxon>
        <taxon>Goodea</taxon>
    </lineage>
</organism>
<evidence type="ECO:0000313" key="1">
    <source>
        <dbReference type="EMBL" id="MEQ2183815.1"/>
    </source>
</evidence>
<dbReference type="EMBL" id="JAHRIO010080021">
    <property type="protein sequence ID" value="MEQ2183815.1"/>
    <property type="molecule type" value="Genomic_DNA"/>
</dbReference>